<keyword evidence="4 8" id="KW-0812">Transmembrane</keyword>
<dbReference type="PIRSF" id="PIRSF500217">
    <property type="entry name" value="AlgI"/>
    <property type="match status" value="1"/>
</dbReference>
<dbReference type="InterPro" id="IPR028362">
    <property type="entry name" value="AlgI"/>
</dbReference>
<comment type="caution">
    <text evidence="9">The sequence shown here is derived from an EMBL/GenBank/DDBJ whole genome shotgun (WGS) entry which is preliminary data.</text>
</comment>
<feature type="transmembrane region" description="Helical" evidence="8">
    <location>
        <begin position="330"/>
        <end position="347"/>
    </location>
</feature>
<dbReference type="InterPro" id="IPR051085">
    <property type="entry name" value="MB_O-acyltransferase"/>
</dbReference>
<evidence type="ECO:0000256" key="1">
    <source>
        <dbReference type="ARBA" id="ARBA00004651"/>
    </source>
</evidence>
<proteinExistence type="inferred from homology"/>
<keyword evidence="7 9" id="KW-0808">Transferase</keyword>
<evidence type="ECO:0000256" key="6">
    <source>
        <dbReference type="ARBA" id="ARBA00023136"/>
    </source>
</evidence>
<feature type="transmembrane region" description="Helical" evidence="8">
    <location>
        <begin position="368"/>
        <end position="386"/>
    </location>
</feature>
<dbReference type="PIRSF" id="PIRSF016636">
    <property type="entry name" value="AlgI_DltB"/>
    <property type="match status" value="1"/>
</dbReference>
<evidence type="ECO:0000256" key="3">
    <source>
        <dbReference type="ARBA" id="ARBA00022475"/>
    </source>
</evidence>
<dbReference type="AlphaFoldDB" id="A0A4R1N1P1"/>
<feature type="transmembrane region" description="Helical" evidence="8">
    <location>
        <begin position="6"/>
        <end position="22"/>
    </location>
</feature>
<gene>
    <name evidence="9" type="ORF">EDC19_0040</name>
</gene>
<keyword evidence="6 7" id="KW-0472">Membrane</keyword>
<evidence type="ECO:0000256" key="7">
    <source>
        <dbReference type="PIRNR" id="PIRNR016636"/>
    </source>
</evidence>
<dbReference type="EMBL" id="SMGQ01000001">
    <property type="protein sequence ID" value="TCL00059.1"/>
    <property type="molecule type" value="Genomic_DNA"/>
</dbReference>
<organism evidence="9 10">
    <name type="scientific">Natranaerovirga hydrolytica</name>
    <dbReference type="NCBI Taxonomy" id="680378"/>
    <lineage>
        <taxon>Bacteria</taxon>
        <taxon>Bacillati</taxon>
        <taxon>Bacillota</taxon>
        <taxon>Clostridia</taxon>
        <taxon>Lachnospirales</taxon>
        <taxon>Natranaerovirgaceae</taxon>
        <taxon>Natranaerovirga</taxon>
    </lineage>
</organism>
<comment type="subcellular location">
    <subcellularLocation>
        <location evidence="1">Cell membrane</location>
        <topology evidence="1">Multi-pass membrane protein</topology>
    </subcellularLocation>
</comment>
<sequence>MLFNSIQYIIFFPIIALLYYILPYQYRWMLLLAASYFFYMSWRPAYIILIVFSTVVDYTVAKRMHQTDSKKNKLFYLLTSLIVNLGLLFVFKYYNFFNYSLSFALRQVDIVYNPQFIDIILPVGISFYTFQTLSYTIDVYKGKKEPENHFGVFALFVSFFPQLVAGPIERSGSLIKQLKAKIDFDYENVTIGIKRIVWGLFKKVVIADRLAVAVDYVYNDPSQFTGMSLLVATVFFALQIYCDFSAYSDIAIGSAKVLGIDLMENFRTPYFSKSIQEFWRRWHISLSTWFKDYVFIPLGGSRVKRSSRLFFNILVVFLLSGLWHGAQWTFVIWGALHGLFMVIEALIKPLRDKITHVLEHTLWIHVYHFYRMTLTFFLVVFSWIFFRANNLSDALNIINRIIYNFNFSTAELLNMTRGLGLQKEEFYIALFGIMILFIIDFMDRKKSVIQLLSNKQSNLRWIVYYVITTATIWLAYTGSTQFVYFQF</sequence>
<protein>
    <submittedName>
        <fullName evidence="9">D-alanyl-lipoteichoic acid acyltransferase DltB (MBOAT superfamily)</fullName>
    </submittedName>
</protein>
<accession>A0A4R1N1P1</accession>
<evidence type="ECO:0000313" key="10">
    <source>
        <dbReference type="Proteomes" id="UP000294545"/>
    </source>
</evidence>
<comment type="similarity">
    <text evidence="2 7">Belongs to the membrane-bound acyltransferase family.</text>
</comment>
<evidence type="ECO:0000313" key="9">
    <source>
        <dbReference type="EMBL" id="TCL00059.1"/>
    </source>
</evidence>
<dbReference type="InterPro" id="IPR024194">
    <property type="entry name" value="Ac/AlaTfrase_AlgI/DltB"/>
</dbReference>
<evidence type="ECO:0000256" key="8">
    <source>
        <dbReference type="SAM" id="Phobius"/>
    </source>
</evidence>
<dbReference type="GO" id="GO:0016746">
    <property type="term" value="F:acyltransferase activity"/>
    <property type="evidence" value="ECO:0007669"/>
    <property type="project" value="UniProtKB-KW"/>
</dbReference>
<feature type="transmembrane region" description="Helical" evidence="8">
    <location>
        <begin position="29"/>
        <end position="54"/>
    </location>
</feature>
<feature type="transmembrane region" description="Helical" evidence="8">
    <location>
        <begin position="309"/>
        <end position="324"/>
    </location>
</feature>
<feature type="transmembrane region" description="Helical" evidence="8">
    <location>
        <begin position="426"/>
        <end position="442"/>
    </location>
</feature>
<dbReference type="Pfam" id="PF03062">
    <property type="entry name" value="MBOAT"/>
    <property type="match status" value="1"/>
</dbReference>
<evidence type="ECO:0000256" key="2">
    <source>
        <dbReference type="ARBA" id="ARBA00010323"/>
    </source>
</evidence>
<dbReference type="OrthoDB" id="9805788at2"/>
<dbReference type="PANTHER" id="PTHR13285:SF18">
    <property type="entry name" value="PROTEIN-CYSTEINE N-PALMITOYLTRANSFERASE RASP"/>
    <property type="match status" value="1"/>
</dbReference>
<dbReference type="PANTHER" id="PTHR13285">
    <property type="entry name" value="ACYLTRANSFERASE"/>
    <property type="match status" value="1"/>
</dbReference>
<feature type="transmembrane region" description="Helical" evidence="8">
    <location>
        <begin position="462"/>
        <end position="484"/>
    </location>
</feature>
<keyword evidence="5 8" id="KW-1133">Transmembrane helix</keyword>
<feature type="transmembrane region" description="Helical" evidence="8">
    <location>
        <begin position="116"/>
        <end position="137"/>
    </location>
</feature>
<keyword evidence="10" id="KW-1185">Reference proteome</keyword>
<dbReference type="InterPro" id="IPR004299">
    <property type="entry name" value="MBOAT_fam"/>
</dbReference>
<reference evidence="9 10" key="1">
    <citation type="submission" date="2019-03" db="EMBL/GenBank/DDBJ databases">
        <title>Genomic Encyclopedia of Type Strains, Phase IV (KMG-IV): sequencing the most valuable type-strain genomes for metagenomic binning, comparative biology and taxonomic classification.</title>
        <authorList>
            <person name="Goeker M."/>
        </authorList>
    </citation>
    <scope>NUCLEOTIDE SEQUENCE [LARGE SCALE GENOMIC DNA]</scope>
    <source>
        <strain evidence="9 10">DSM 24176</strain>
    </source>
</reference>
<dbReference type="Proteomes" id="UP000294545">
    <property type="component" value="Unassembled WGS sequence"/>
</dbReference>
<dbReference type="GO" id="GO:0042121">
    <property type="term" value="P:alginic acid biosynthetic process"/>
    <property type="evidence" value="ECO:0007669"/>
    <property type="project" value="InterPro"/>
</dbReference>
<dbReference type="GO" id="GO:0005886">
    <property type="term" value="C:plasma membrane"/>
    <property type="evidence" value="ECO:0007669"/>
    <property type="project" value="UniProtKB-SubCell"/>
</dbReference>
<keyword evidence="3 7" id="KW-1003">Cell membrane</keyword>
<feature type="transmembrane region" description="Helical" evidence="8">
    <location>
        <begin position="74"/>
        <end position="95"/>
    </location>
</feature>
<evidence type="ECO:0000256" key="5">
    <source>
        <dbReference type="ARBA" id="ARBA00022989"/>
    </source>
</evidence>
<evidence type="ECO:0000256" key="4">
    <source>
        <dbReference type="ARBA" id="ARBA00022692"/>
    </source>
</evidence>
<keyword evidence="7 9" id="KW-0012">Acyltransferase</keyword>
<name>A0A4R1N1P1_9FIRM</name>